<name>A0AA95IE71_9BACL</name>
<dbReference type="SUPFAM" id="SSF54593">
    <property type="entry name" value="Glyoxalase/Bleomycin resistance protein/Dihydroxybiphenyl dioxygenase"/>
    <property type="match status" value="1"/>
</dbReference>
<reference evidence="1" key="1">
    <citation type="submission" date="2023-05" db="EMBL/GenBank/DDBJ databases">
        <title>Comparative genomics of Bacillaceae isolates and their secondary metabolite potential.</title>
        <authorList>
            <person name="Song L."/>
            <person name="Nielsen L.J."/>
            <person name="Mohite O."/>
            <person name="Xu X."/>
            <person name="Weber T."/>
            <person name="Kovacs A.T."/>
        </authorList>
    </citation>
    <scope>NUCLEOTIDE SEQUENCE</scope>
    <source>
        <strain evidence="1">B2_4</strain>
    </source>
</reference>
<evidence type="ECO:0008006" key="3">
    <source>
        <dbReference type="Google" id="ProtNLM"/>
    </source>
</evidence>
<evidence type="ECO:0000313" key="1">
    <source>
        <dbReference type="EMBL" id="WHX50928.1"/>
    </source>
</evidence>
<dbReference type="InterPro" id="IPR029068">
    <property type="entry name" value="Glyas_Bleomycin-R_OHBP_Dase"/>
</dbReference>
<protein>
    <recommendedName>
        <fullName evidence="3">PhnB-like domain-containing protein</fullName>
    </recommendedName>
</protein>
<proteinExistence type="predicted"/>
<organism evidence="1 2">
    <name type="scientific">Paenibacillus woosongensis</name>
    <dbReference type="NCBI Taxonomy" id="307580"/>
    <lineage>
        <taxon>Bacteria</taxon>
        <taxon>Bacillati</taxon>
        <taxon>Bacillota</taxon>
        <taxon>Bacilli</taxon>
        <taxon>Bacillales</taxon>
        <taxon>Paenibacillaceae</taxon>
        <taxon>Paenibacillus</taxon>
    </lineage>
</organism>
<dbReference type="KEGG" id="pwn:QNH46_09925"/>
<dbReference type="RefSeq" id="WP_283927946.1">
    <property type="nucleotide sequence ID" value="NZ_CP126084.1"/>
</dbReference>
<dbReference type="AlphaFoldDB" id="A0AA95IE71"/>
<sequence length="74" mass="8449">MLVLQLYLNGACSEAIELYKKTFGSEVDNIMYDPEAYQIINVESKTITPIGPIFFSPCLVSFIDKFGVRWCFMV</sequence>
<dbReference type="EMBL" id="CP126084">
    <property type="protein sequence ID" value="WHX50928.1"/>
    <property type="molecule type" value="Genomic_DNA"/>
</dbReference>
<accession>A0AA95IE71</accession>
<dbReference type="Proteomes" id="UP001177943">
    <property type="component" value="Chromosome"/>
</dbReference>
<gene>
    <name evidence="1" type="ORF">QNH46_09925</name>
</gene>
<evidence type="ECO:0000313" key="2">
    <source>
        <dbReference type="Proteomes" id="UP001177943"/>
    </source>
</evidence>